<dbReference type="EMBL" id="CP000554">
    <property type="protein sequence ID" value="ABM78157.1"/>
    <property type="molecule type" value="Genomic_DNA"/>
</dbReference>
<proteinExistence type="predicted"/>
<dbReference type="HOGENOM" id="CLU_1937105_0_0_3"/>
<reference evidence="2 3" key="1">
    <citation type="journal article" date="2007" name="PLoS Genet.">
        <title>Patterns and implications of gene gain and loss in the evolution of Prochlorococcus.</title>
        <authorList>
            <person name="Kettler G.C."/>
            <person name="Martiny A.C."/>
            <person name="Huang K."/>
            <person name="Zucker J."/>
            <person name="Coleman M.L."/>
            <person name="Rodrigue S."/>
            <person name="Chen F."/>
            <person name="Lapidus A."/>
            <person name="Ferriera S."/>
            <person name="Johnson J."/>
            <person name="Steglich C."/>
            <person name="Church G.M."/>
            <person name="Richardson P."/>
            <person name="Chisholm S.W."/>
        </authorList>
    </citation>
    <scope>NUCLEOTIDE SEQUENCE [LARGE SCALE GENOMIC DNA]</scope>
    <source>
        <strain evidence="2 3">MIT 9303</strain>
    </source>
</reference>
<feature type="region of interest" description="Disordered" evidence="1">
    <location>
        <begin position="21"/>
        <end position="47"/>
    </location>
</feature>
<sequence>MADAPYLIALALLEQNGKRALPLSGKSQSNPPSNADSGGQQARHDLPSEDGKALALELLLRIWQRTDDGPLNRAVGANSFLLVELPMERLPEDLPAIKAAWIQSGDFSSFLLDLKKIAERGWTLEFAKYQPVSFKAW</sequence>
<gene>
    <name evidence="2" type="ordered locus">P9303_14101</name>
</gene>
<evidence type="ECO:0000256" key="1">
    <source>
        <dbReference type="SAM" id="MobiDB-lite"/>
    </source>
</evidence>
<organism evidence="2 3">
    <name type="scientific">Prochlorococcus marinus (strain MIT 9303)</name>
    <dbReference type="NCBI Taxonomy" id="59922"/>
    <lineage>
        <taxon>Bacteria</taxon>
        <taxon>Bacillati</taxon>
        <taxon>Cyanobacteriota</taxon>
        <taxon>Cyanophyceae</taxon>
        <taxon>Synechococcales</taxon>
        <taxon>Prochlorococcaceae</taxon>
        <taxon>Prochlorococcus</taxon>
    </lineage>
</organism>
<protein>
    <submittedName>
        <fullName evidence="2">Uncharacterized protein</fullName>
    </submittedName>
</protein>
<dbReference type="Proteomes" id="UP000002274">
    <property type="component" value="Chromosome"/>
</dbReference>
<name>A2C9J7_PROM3</name>
<dbReference type="KEGG" id="pmf:P9303_14101"/>
<dbReference type="BioCyc" id="PMAR59922:G1G80-1216-MONOMER"/>
<dbReference type="RefSeq" id="WP_011826054.1">
    <property type="nucleotide sequence ID" value="NC_008820.1"/>
</dbReference>
<accession>A2C9J7</accession>
<dbReference type="AlphaFoldDB" id="A2C9J7"/>
<evidence type="ECO:0000313" key="2">
    <source>
        <dbReference type="EMBL" id="ABM78157.1"/>
    </source>
</evidence>
<evidence type="ECO:0000313" key="3">
    <source>
        <dbReference type="Proteomes" id="UP000002274"/>
    </source>
</evidence>
<feature type="compositionally biased region" description="Polar residues" evidence="1">
    <location>
        <begin position="25"/>
        <end position="40"/>
    </location>
</feature>